<dbReference type="STRING" id="1801748.A3B84_02715"/>
<evidence type="ECO:0000256" key="1">
    <source>
        <dbReference type="SAM" id="Phobius"/>
    </source>
</evidence>
<gene>
    <name evidence="2" type="ORF">A3B84_02715</name>
</gene>
<feature type="transmembrane region" description="Helical" evidence="1">
    <location>
        <begin position="34"/>
        <end position="55"/>
    </location>
</feature>
<keyword evidence="1" id="KW-0472">Membrane</keyword>
<protein>
    <submittedName>
        <fullName evidence="2">Uncharacterized protein</fullName>
    </submittedName>
</protein>
<comment type="caution">
    <text evidence="2">The sequence shown here is derived from an EMBL/GenBank/DDBJ whole genome shotgun (WGS) entry which is preliminary data.</text>
</comment>
<accession>A0A1F6VPM0</accession>
<proteinExistence type="predicted"/>
<dbReference type="EMBL" id="MFTY01000010">
    <property type="protein sequence ID" value="OGI71519.1"/>
    <property type="molecule type" value="Genomic_DNA"/>
</dbReference>
<organism evidence="2 3">
    <name type="scientific">Candidatus Nomurabacteria bacterium RIFCSPHIGHO2_02_FULL_35_13</name>
    <dbReference type="NCBI Taxonomy" id="1801748"/>
    <lineage>
        <taxon>Bacteria</taxon>
        <taxon>Candidatus Nomuraibacteriota</taxon>
    </lineage>
</organism>
<keyword evidence="1" id="KW-1133">Transmembrane helix</keyword>
<reference evidence="2 3" key="1">
    <citation type="journal article" date="2016" name="Nat. Commun.">
        <title>Thousands of microbial genomes shed light on interconnected biogeochemical processes in an aquifer system.</title>
        <authorList>
            <person name="Anantharaman K."/>
            <person name="Brown C.T."/>
            <person name="Hug L.A."/>
            <person name="Sharon I."/>
            <person name="Castelle C.J."/>
            <person name="Probst A.J."/>
            <person name="Thomas B.C."/>
            <person name="Singh A."/>
            <person name="Wilkins M.J."/>
            <person name="Karaoz U."/>
            <person name="Brodie E.L."/>
            <person name="Williams K.H."/>
            <person name="Hubbard S.S."/>
            <person name="Banfield J.F."/>
        </authorList>
    </citation>
    <scope>NUCLEOTIDE SEQUENCE [LARGE SCALE GENOMIC DNA]</scope>
</reference>
<evidence type="ECO:0000313" key="3">
    <source>
        <dbReference type="Proteomes" id="UP000177112"/>
    </source>
</evidence>
<evidence type="ECO:0000313" key="2">
    <source>
        <dbReference type="EMBL" id="OGI71519.1"/>
    </source>
</evidence>
<dbReference type="Proteomes" id="UP000177112">
    <property type="component" value="Unassembled WGS sequence"/>
</dbReference>
<keyword evidence="1" id="KW-0812">Transmembrane</keyword>
<dbReference type="AlphaFoldDB" id="A0A1F6VPM0"/>
<sequence length="88" mass="10180">MDPESKQLLQNTLALAEENNVLLHKIRGVQRRGAVWQALKWIVIFGIAFGSFYFIEPYLNKIMDLYNSVSGIEQKINNNPVQDFLKKL</sequence>
<name>A0A1F6VPM0_9BACT</name>